<dbReference type="GO" id="GO:0005945">
    <property type="term" value="C:6-phosphofructokinase complex"/>
    <property type="evidence" value="ECO:0007669"/>
    <property type="project" value="TreeGrafter"/>
</dbReference>
<comment type="subunit">
    <text evidence="15">Homotetramer.</text>
</comment>
<evidence type="ECO:0000313" key="17">
    <source>
        <dbReference type="EMBL" id="HIU62848.1"/>
    </source>
</evidence>
<evidence type="ECO:0000313" key="18">
    <source>
        <dbReference type="Proteomes" id="UP000824145"/>
    </source>
</evidence>
<keyword evidence="12 15" id="KW-0460">Magnesium</keyword>
<dbReference type="GO" id="GO:0016208">
    <property type="term" value="F:AMP binding"/>
    <property type="evidence" value="ECO:0007669"/>
    <property type="project" value="TreeGrafter"/>
</dbReference>
<dbReference type="GO" id="GO:0030388">
    <property type="term" value="P:fructose 1,6-bisphosphate metabolic process"/>
    <property type="evidence" value="ECO:0007669"/>
    <property type="project" value="TreeGrafter"/>
</dbReference>
<dbReference type="EMBL" id="DVNJ01000019">
    <property type="protein sequence ID" value="HIU62848.1"/>
    <property type="molecule type" value="Genomic_DNA"/>
</dbReference>
<protein>
    <recommendedName>
        <fullName evidence="15">ATP-dependent 6-phosphofructokinase</fullName>
        <shortName evidence="15">ATP-PFK</shortName>
        <shortName evidence="15">Phosphofructokinase</shortName>
        <ecNumber evidence="15">2.7.1.11</ecNumber>
    </recommendedName>
    <alternativeName>
        <fullName evidence="15">Phosphohexokinase</fullName>
    </alternativeName>
</protein>
<dbReference type="HAMAP" id="MF_00339">
    <property type="entry name" value="Phosphofructokinase_I_B1"/>
    <property type="match status" value="1"/>
</dbReference>
<feature type="binding site" description="in other chain" evidence="15">
    <location>
        <begin position="186"/>
        <end position="188"/>
    </location>
    <ligand>
        <name>ADP</name>
        <dbReference type="ChEBI" id="CHEBI:456216"/>
        <note>allosteric activator; ligand shared between dimeric partners</note>
    </ligand>
</feature>
<comment type="caution">
    <text evidence="17">The sequence shown here is derived from an EMBL/GenBank/DDBJ whole genome shotgun (WGS) entry which is preliminary data.</text>
</comment>
<dbReference type="GO" id="GO:0042802">
    <property type="term" value="F:identical protein binding"/>
    <property type="evidence" value="ECO:0007669"/>
    <property type="project" value="TreeGrafter"/>
</dbReference>
<dbReference type="PIRSF" id="PIRSF000532">
    <property type="entry name" value="ATP_PFK_prok"/>
    <property type="match status" value="1"/>
</dbReference>
<dbReference type="InterPro" id="IPR022953">
    <property type="entry name" value="ATP_PFK"/>
</dbReference>
<keyword evidence="6 15" id="KW-0021">Allosteric enzyme</keyword>
<dbReference type="GO" id="GO:0003872">
    <property type="term" value="F:6-phosphofructokinase activity"/>
    <property type="evidence" value="ECO:0007669"/>
    <property type="project" value="UniProtKB-UniRule"/>
</dbReference>
<evidence type="ECO:0000256" key="13">
    <source>
        <dbReference type="ARBA" id="ARBA00023152"/>
    </source>
</evidence>
<dbReference type="EC" id="2.7.1.11" evidence="15"/>
<evidence type="ECO:0000256" key="9">
    <source>
        <dbReference type="ARBA" id="ARBA00022741"/>
    </source>
</evidence>
<dbReference type="FunFam" id="3.40.50.460:FF:000002">
    <property type="entry name" value="ATP-dependent 6-phosphofructokinase"/>
    <property type="match status" value="1"/>
</dbReference>
<dbReference type="PRINTS" id="PR00476">
    <property type="entry name" value="PHFRCTKINASE"/>
</dbReference>
<evidence type="ECO:0000256" key="15">
    <source>
        <dbReference type="HAMAP-Rule" id="MF_00339"/>
    </source>
</evidence>
<feature type="binding site" evidence="15">
    <location>
        <begin position="72"/>
        <end position="73"/>
    </location>
    <ligand>
        <name>ATP</name>
        <dbReference type="ChEBI" id="CHEBI:30616"/>
    </ligand>
</feature>
<dbReference type="NCBIfam" id="NF002872">
    <property type="entry name" value="PRK03202.1"/>
    <property type="match status" value="1"/>
</dbReference>
<feature type="domain" description="Phosphofructokinase" evidence="16">
    <location>
        <begin position="3"/>
        <end position="277"/>
    </location>
</feature>
<dbReference type="GO" id="GO:0005524">
    <property type="term" value="F:ATP binding"/>
    <property type="evidence" value="ECO:0007669"/>
    <property type="project" value="UniProtKB-UniRule"/>
</dbReference>
<comment type="pathway">
    <text evidence="4 15">Carbohydrate degradation; glycolysis; D-glyceraldehyde 3-phosphate and glycerone phosphate from D-glucose: step 3/4.</text>
</comment>
<comment type="subcellular location">
    <subcellularLocation>
        <location evidence="3 15">Cytoplasm</location>
    </subcellularLocation>
</comment>
<comment type="activity regulation">
    <text evidence="15">Allosterically activated by ADP and other diphosphonucleosides, and allosterically inhibited by phosphoenolpyruvate.</text>
</comment>
<feature type="binding site" evidence="15">
    <location>
        <position position="11"/>
    </location>
    <ligand>
        <name>ATP</name>
        <dbReference type="ChEBI" id="CHEBI:30616"/>
    </ligand>
</feature>
<feature type="binding site" evidence="15">
    <location>
        <begin position="21"/>
        <end position="25"/>
    </location>
    <ligand>
        <name>ADP</name>
        <dbReference type="ChEBI" id="CHEBI:456216"/>
        <note>allosteric activator; ligand shared between dimeric partners</note>
    </ligand>
</feature>
<dbReference type="Gene3D" id="3.40.50.460">
    <property type="entry name" value="Phosphofructokinase domain"/>
    <property type="match status" value="1"/>
</dbReference>
<evidence type="ECO:0000256" key="14">
    <source>
        <dbReference type="ARBA" id="ARBA00048070"/>
    </source>
</evidence>
<dbReference type="SUPFAM" id="SSF53784">
    <property type="entry name" value="Phosphofructokinase"/>
    <property type="match status" value="1"/>
</dbReference>
<feature type="binding site" evidence="15">
    <location>
        <position position="103"/>
    </location>
    <ligand>
        <name>Mg(2+)</name>
        <dbReference type="ChEBI" id="CHEBI:18420"/>
        <note>catalytic</note>
    </ligand>
</feature>
<evidence type="ECO:0000256" key="3">
    <source>
        <dbReference type="ARBA" id="ARBA00004496"/>
    </source>
</evidence>
<proteinExistence type="inferred from homology"/>
<evidence type="ECO:0000256" key="5">
    <source>
        <dbReference type="ARBA" id="ARBA00022490"/>
    </source>
</evidence>
<comment type="similarity">
    <text evidence="15">Belongs to the phosphofructokinase type A (PFKA) family. ATP-dependent PFK group I subfamily. Prokaryotic clade 'B1' sub-subfamily.</text>
</comment>
<evidence type="ECO:0000256" key="7">
    <source>
        <dbReference type="ARBA" id="ARBA00022679"/>
    </source>
</evidence>
<feature type="binding site" description="in other chain" evidence="15">
    <location>
        <begin position="214"/>
        <end position="216"/>
    </location>
    <ligand>
        <name>ADP</name>
        <dbReference type="ChEBI" id="CHEBI:456216"/>
        <note>allosteric activator; ligand shared between dimeric partners</note>
    </ligand>
</feature>
<comment type="cofactor">
    <cofactor evidence="1 15">
        <name>Mg(2+)</name>
        <dbReference type="ChEBI" id="CHEBI:18420"/>
    </cofactor>
</comment>
<keyword evidence="10 15" id="KW-0418">Kinase</keyword>
<feature type="binding site" description="in other chain" evidence="15">
    <location>
        <position position="223"/>
    </location>
    <ligand>
        <name>substrate</name>
        <note>ligand shared between dimeric partners</note>
    </ligand>
</feature>
<feature type="binding site" evidence="15">
    <location>
        <begin position="102"/>
        <end position="105"/>
    </location>
    <ligand>
        <name>ATP</name>
        <dbReference type="ChEBI" id="CHEBI:30616"/>
    </ligand>
</feature>
<organism evidence="17 18">
    <name type="scientific">Candidatus Caccalectryoclostridium excrementigallinarum</name>
    <dbReference type="NCBI Taxonomy" id="2840710"/>
    <lineage>
        <taxon>Bacteria</taxon>
        <taxon>Bacillati</taxon>
        <taxon>Bacillota</taxon>
        <taxon>Clostridia</taxon>
        <taxon>Christensenellales</taxon>
        <taxon>Christensenellaceae</taxon>
        <taxon>Christensenellaceae incertae sedis</taxon>
        <taxon>Candidatus Caccalectryoclostridium</taxon>
    </lineage>
</organism>
<feature type="binding site" description="in other chain" evidence="15">
    <location>
        <begin position="251"/>
        <end position="254"/>
    </location>
    <ligand>
        <name>substrate</name>
        <note>ligand shared between dimeric partners</note>
    </ligand>
</feature>
<sequence>MRKIAVLTSGGDAPGMNAAIRAVTRYAIYKGLEVYGVERGYTGLINSEIKQMDRRAVSDIIQRGGTILKTSRSPEFNEVEYQKIAAENLEAYDIEGLVVIGGDGSFRGAKDLTDNCGIRTVGIPGTIDNDLAYTDYTLGFDTAVNTALSAINNLRDTMTSHERVCIVEVMGRKCGDIALYAGLGGGAEVIIVPEVHNDIAQIAKSIAVNKRKGKTSDIIVLAEGVCRAVELKQQLKDQGITSSIKTTELGYIQRGGAPTMQDRMLAAQFGVRAVDVLLEGKGSRVVGIKDNKIIDQDISEALAMERVFDKDLYDCAAILGQ</sequence>
<keyword evidence="7 15" id="KW-0808">Transferase</keyword>
<keyword evidence="5 15" id="KW-0963">Cytoplasm</keyword>
<comment type="caution">
    <text evidence="15">Lacks conserved residue(s) required for the propagation of feature annotation.</text>
</comment>
<accession>A0A9D1MLQ4</accession>
<gene>
    <name evidence="15 17" type="primary">pfkA</name>
    <name evidence="17" type="ORF">IAB07_03660</name>
</gene>
<dbReference type="GO" id="GO:0070095">
    <property type="term" value="F:fructose-6-phosphate binding"/>
    <property type="evidence" value="ECO:0007669"/>
    <property type="project" value="TreeGrafter"/>
</dbReference>
<keyword evidence="8 15" id="KW-0479">Metal-binding</keyword>
<evidence type="ECO:0000256" key="2">
    <source>
        <dbReference type="ARBA" id="ARBA00002659"/>
    </source>
</evidence>
<comment type="catalytic activity">
    <reaction evidence="14 15">
        <text>beta-D-fructose 6-phosphate + ATP = beta-D-fructose 1,6-bisphosphate + ADP + H(+)</text>
        <dbReference type="Rhea" id="RHEA:16109"/>
        <dbReference type="ChEBI" id="CHEBI:15378"/>
        <dbReference type="ChEBI" id="CHEBI:30616"/>
        <dbReference type="ChEBI" id="CHEBI:32966"/>
        <dbReference type="ChEBI" id="CHEBI:57634"/>
        <dbReference type="ChEBI" id="CHEBI:456216"/>
        <dbReference type="EC" id="2.7.1.11"/>
    </reaction>
</comment>
<keyword evidence="13 15" id="KW-0324">Glycolysis</keyword>
<dbReference type="InterPro" id="IPR012828">
    <property type="entry name" value="PFKA_ATP_prok"/>
</dbReference>
<feature type="binding site" description="in other chain" evidence="15">
    <location>
        <position position="155"/>
    </location>
    <ligand>
        <name>ADP</name>
        <dbReference type="ChEBI" id="CHEBI:456216"/>
        <note>allosteric activator; ligand shared between dimeric partners</note>
    </ligand>
</feature>
<name>A0A9D1MLQ4_9FIRM</name>
<keyword evidence="11 15" id="KW-0067">ATP-binding</keyword>
<reference evidence="17" key="2">
    <citation type="journal article" date="2021" name="PeerJ">
        <title>Extensive microbial diversity within the chicken gut microbiome revealed by metagenomics and culture.</title>
        <authorList>
            <person name="Gilroy R."/>
            <person name="Ravi A."/>
            <person name="Getino M."/>
            <person name="Pursley I."/>
            <person name="Horton D.L."/>
            <person name="Alikhan N.F."/>
            <person name="Baker D."/>
            <person name="Gharbi K."/>
            <person name="Hall N."/>
            <person name="Watson M."/>
            <person name="Adriaenssens E.M."/>
            <person name="Foster-Nyarko E."/>
            <person name="Jarju S."/>
            <person name="Secka A."/>
            <person name="Antonio M."/>
            <person name="Oren A."/>
            <person name="Chaudhuri R.R."/>
            <person name="La Ragione R."/>
            <person name="Hildebrand F."/>
            <person name="Pallen M.J."/>
        </authorList>
    </citation>
    <scope>NUCLEOTIDE SEQUENCE</scope>
    <source>
        <strain evidence="17">9366</strain>
    </source>
</reference>
<dbReference type="GO" id="GO:0006002">
    <property type="term" value="P:fructose 6-phosphate metabolic process"/>
    <property type="evidence" value="ECO:0007669"/>
    <property type="project" value="UniProtKB-UniRule"/>
</dbReference>
<dbReference type="Proteomes" id="UP000824145">
    <property type="component" value="Unassembled WGS sequence"/>
</dbReference>
<evidence type="ECO:0000256" key="8">
    <source>
        <dbReference type="ARBA" id="ARBA00022723"/>
    </source>
</evidence>
<feature type="binding site" description="in other chain" evidence="15">
    <location>
        <begin position="126"/>
        <end position="128"/>
    </location>
    <ligand>
        <name>substrate</name>
        <note>ligand shared between dimeric partners</note>
    </ligand>
</feature>
<dbReference type="GO" id="GO:0048029">
    <property type="term" value="F:monosaccharide binding"/>
    <property type="evidence" value="ECO:0007669"/>
    <property type="project" value="TreeGrafter"/>
</dbReference>
<dbReference type="GO" id="GO:0046872">
    <property type="term" value="F:metal ion binding"/>
    <property type="evidence" value="ECO:0007669"/>
    <property type="project" value="UniProtKB-KW"/>
</dbReference>
<dbReference type="FunFam" id="3.40.50.450:FF:000001">
    <property type="entry name" value="ATP-dependent 6-phosphofructokinase"/>
    <property type="match status" value="1"/>
</dbReference>
<reference evidence="17" key="1">
    <citation type="submission" date="2020-10" db="EMBL/GenBank/DDBJ databases">
        <authorList>
            <person name="Gilroy R."/>
        </authorList>
    </citation>
    <scope>NUCLEOTIDE SEQUENCE</scope>
    <source>
        <strain evidence="17">9366</strain>
    </source>
</reference>
<evidence type="ECO:0000256" key="12">
    <source>
        <dbReference type="ARBA" id="ARBA00022842"/>
    </source>
</evidence>
<dbReference type="PANTHER" id="PTHR13697:SF4">
    <property type="entry name" value="ATP-DEPENDENT 6-PHOSPHOFRUCTOKINASE"/>
    <property type="match status" value="1"/>
</dbReference>
<dbReference type="AlphaFoldDB" id="A0A9D1MLQ4"/>
<dbReference type="Pfam" id="PF00365">
    <property type="entry name" value="PFK"/>
    <property type="match status" value="1"/>
</dbReference>
<feature type="binding site" evidence="15">
    <location>
        <position position="163"/>
    </location>
    <ligand>
        <name>substrate</name>
        <note>ligand shared between dimeric partners</note>
    </ligand>
</feature>
<feature type="active site" description="Proton acceptor" evidence="15">
    <location>
        <position position="128"/>
    </location>
</feature>
<evidence type="ECO:0000259" key="16">
    <source>
        <dbReference type="Pfam" id="PF00365"/>
    </source>
</evidence>
<evidence type="ECO:0000256" key="4">
    <source>
        <dbReference type="ARBA" id="ARBA00004679"/>
    </source>
</evidence>
<dbReference type="InterPro" id="IPR000023">
    <property type="entry name" value="Phosphofructokinase_dom"/>
</dbReference>
<keyword evidence="9 15" id="KW-0547">Nucleotide-binding</keyword>
<dbReference type="InterPro" id="IPR012003">
    <property type="entry name" value="ATP_PFK_prok-type"/>
</dbReference>
<dbReference type="Gene3D" id="3.40.50.450">
    <property type="match status" value="1"/>
</dbReference>
<comment type="function">
    <text evidence="2 15">Catalyzes the phosphorylation of D-fructose 6-phosphate to fructose 1,6-bisphosphate by ATP, the first committing step of glycolysis.</text>
</comment>
<dbReference type="NCBIfam" id="TIGR02482">
    <property type="entry name" value="PFKA_ATP"/>
    <property type="match status" value="1"/>
</dbReference>
<evidence type="ECO:0000256" key="6">
    <source>
        <dbReference type="ARBA" id="ARBA00022533"/>
    </source>
</evidence>
<feature type="binding site" evidence="15">
    <location>
        <position position="245"/>
    </location>
    <ligand>
        <name>substrate</name>
        <note>ligand shared between dimeric partners</note>
    </ligand>
</feature>
<dbReference type="PANTHER" id="PTHR13697">
    <property type="entry name" value="PHOSPHOFRUCTOKINASE"/>
    <property type="match status" value="1"/>
</dbReference>
<dbReference type="InterPro" id="IPR035966">
    <property type="entry name" value="PKF_sf"/>
</dbReference>
<evidence type="ECO:0000256" key="1">
    <source>
        <dbReference type="ARBA" id="ARBA00001946"/>
    </source>
</evidence>
<evidence type="ECO:0000256" key="10">
    <source>
        <dbReference type="ARBA" id="ARBA00022777"/>
    </source>
</evidence>
<feature type="binding site" description="in other chain" evidence="15">
    <location>
        <begin position="170"/>
        <end position="172"/>
    </location>
    <ligand>
        <name>substrate</name>
        <note>ligand shared between dimeric partners</note>
    </ligand>
</feature>
<dbReference type="GO" id="GO:0061621">
    <property type="term" value="P:canonical glycolysis"/>
    <property type="evidence" value="ECO:0007669"/>
    <property type="project" value="TreeGrafter"/>
</dbReference>
<evidence type="ECO:0000256" key="11">
    <source>
        <dbReference type="ARBA" id="ARBA00022840"/>
    </source>
</evidence>
<feature type="binding site" description="in other chain" evidence="15">
    <location>
        <position position="212"/>
    </location>
    <ligand>
        <name>ADP</name>
        <dbReference type="ChEBI" id="CHEBI:456216"/>
        <note>allosteric activator; ligand shared between dimeric partners</note>
    </ligand>
</feature>